<evidence type="ECO:0000313" key="1">
    <source>
        <dbReference type="EMBL" id="KRH77524.1"/>
    </source>
</evidence>
<sequence length="90" mass="10235">MKSVPSHEFLSIRTSTCTCISLFSSNTIDREIPLYVLSQLFIWFFLSIGSHHSHSLMVYLFFLCSLAIKAFSHTDAPWNISAEIEPLVLP</sequence>
<reference evidence="1 2" key="1">
    <citation type="journal article" date="2010" name="Nature">
        <title>Genome sequence of the palaeopolyploid soybean.</title>
        <authorList>
            <person name="Schmutz J."/>
            <person name="Cannon S.B."/>
            <person name="Schlueter J."/>
            <person name="Ma J."/>
            <person name="Mitros T."/>
            <person name="Nelson W."/>
            <person name="Hyten D.L."/>
            <person name="Song Q."/>
            <person name="Thelen J.J."/>
            <person name="Cheng J."/>
            <person name="Xu D."/>
            <person name="Hellsten U."/>
            <person name="May G.D."/>
            <person name="Yu Y."/>
            <person name="Sakurai T."/>
            <person name="Umezawa T."/>
            <person name="Bhattacharyya M.K."/>
            <person name="Sandhu D."/>
            <person name="Valliyodan B."/>
            <person name="Lindquist E."/>
            <person name="Peto M."/>
            <person name="Grant D."/>
            <person name="Shu S."/>
            <person name="Goodstein D."/>
            <person name="Barry K."/>
            <person name="Futrell-Griggs M."/>
            <person name="Abernathy B."/>
            <person name="Du J."/>
            <person name="Tian Z."/>
            <person name="Zhu L."/>
            <person name="Gill N."/>
            <person name="Joshi T."/>
            <person name="Libault M."/>
            <person name="Sethuraman A."/>
            <person name="Zhang X.-C."/>
            <person name="Shinozaki K."/>
            <person name="Nguyen H.T."/>
            <person name="Wing R.A."/>
            <person name="Cregan P."/>
            <person name="Specht J."/>
            <person name="Grimwood J."/>
            <person name="Rokhsar D."/>
            <person name="Stacey G."/>
            <person name="Shoemaker R.C."/>
            <person name="Jackson S.A."/>
        </authorList>
    </citation>
    <scope>NUCLEOTIDE SEQUENCE [LARGE SCALE GENOMIC DNA]</scope>
    <source>
        <strain evidence="2">cv. Williams 82</strain>
        <tissue evidence="1">Callus</tissue>
    </source>
</reference>
<reference evidence="1" key="3">
    <citation type="submission" date="2018-07" db="EMBL/GenBank/DDBJ databases">
        <title>WGS assembly of Glycine max.</title>
        <authorList>
            <person name="Schmutz J."/>
            <person name="Cannon S."/>
            <person name="Schlueter J."/>
            <person name="Ma J."/>
            <person name="Mitros T."/>
            <person name="Nelson W."/>
            <person name="Hyten D."/>
            <person name="Song Q."/>
            <person name="Thelen J."/>
            <person name="Cheng J."/>
            <person name="Xu D."/>
            <person name="Hellsten U."/>
            <person name="May G."/>
            <person name="Yu Y."/>
            <person name="Sakurai T."/>
            <person name="Umezawa T."/>
            <person name="Bhattacharyya M."/>
            <person name="Sandhu D."/>
            <person name="Valliyodan B."/>
            <person name="Lindquist E."/>
            <person name="Peto M."/>
            <person name="Grant D."/>
            <person name="Shu S."/>
            <person name="Goodstein D."/>
            <person name="Barry K."/>
            <person name="Futrell-Griggs M."/>
            <person name="Abernathy B."/>
            <person name="Du J."/>
            <person name="Tian Z."/>
            <person name="Zhu L."/>
            <person name="Gill N."/>
            <person name="Joshi T."/>
            <person name="Libault M."/>
            <person name="Sethuraman A."/>
            <person name="Zhang X."/>
            <person name="Shinozaki K."/>
            <person name="Nguyen H."/>
            <person name="Wing R."/>
            <person name="Cregan P."/>
            <person name="Specht J."/>
            <person name="Grimwood J."/>
            <person name="Rokhsar D."/>
            <person name="Stacey G."/>
            <person name="Shoemaker R."/>
            <person name="Jackson S."/>
        </authorList>
    </citation>
    <scope>NUCLEOTIDE SEQUENCE</scope>
    <source>
        <tissue evidence="1">Callus</tissue>
    </source>
</reference>
<dbReference type="Gramene" id="KRH77524">
    <property type="protein sequence ID" value="KRH77524"/>
    <property type="gene ID" value="GLYMA_01G218700"/>
</dbReference>
<gene>
    <name evidence="1" type="ORF">GLYMA_01G218700</name>
</gene>
<dbReference type="EMBL" id="CM000834">
    <property type="protein sequence ID" value="KRH77524.1"/>
    <property type="molecule type" value="Genomic_DNA"/>
</dbReference>
<dbReference type="Proteomes" id="UP000008827">
    <property type="component" value="Chromosome 1"/>
</dbReference>
<evidence type="ECO:0000313" key="3">
    <source>
        <dbReference type="Proteomes" id="UP000008827"/>
    </source>
</evidence>
<reference evidence="2" key="2">
    <citation type="submission" date="2018-02" db="UniProtKB">
        <authorList>
            <consortium name="EnsemblPlants"/>
        </authorList>
    </citation>
    <scope>IDENTIFICATION</scope>
    <source>
        <strain evidence="2">Williams 82</strain>
    </source>
</reference>
<organism evidence="1">
    <name type="scientific">Glycine max</name>
    <name type="common">Soybean</name>
    <name type="synonym">Glycine hispida</name>
    <dbReference type="NCBI Taxonomy" id="3847"/>
    <lineage>
        <taxon>Eukaryota</taxon>
        <taxon>Viridiplantae</taxon>
        <taxon>Streptophyta</taxon>
        <taxon>Embryophyta</taxon>
        <taxon>Tracheophyta</taxon>
        <taxon>Spermatophyta</taxon>
        <taxon>Magnoliopsida</taxon>
        <taxon>eudicotyledons</taxon>
        <taxon>Gunneridae</taxon>
        <taxon>Pentapetalae</taxon>
        <taxon>rosids</taxon>
        <taxon>fabids</taxon>
        <taxon>Fabales</taxon>
        <taxon>Fabaceae</taxon>
        <taxon>Papilionoideae</taxon>
        <taxon>50 kb inversion clade</taxon>
        <taxon>NPAAA clade</taxon>
        <taxon>indigoferoid/millettioid clade</taxon>
        <taxon>Phaseoleae</taxon>
        <taxon>Glycine</taxon>
        <taxon>Glycine subgen. Soja</taxon>
    </lineage>
</organism>
<dbReference type="EnsemblPlants" id="KRH77524">
    <property type="protein sequence ID" value="KRH77524"/>
    <property type="gene ID" value="GLYMA_01G218700"/>
</dbReference>
<dbReference type="AlphaFoldDB" id="A0A0R0LN55"/>
<protein>
    <submittedName>
        <fullName evidence="1 2">Uncharacterized protein</fullName>
    </submittedName>
</protein>
<dbReference type="InParanoid" id="A0A0R0LN55"/>
<accession>A0A0R0LN55</accession>
<evidence type="ECO:0000313" key="2">
    <source>
        <dbReference type="EnsemblPlants" id="KRH77524"/>
    </source>
</evidence>
<keyword evidence="3" id="KW-1185">Reference proteome</keyword>
<proteinExistence type="predicted"/>
<name>A0A0R0LN55_SOYBN</name>